<evidence type="ECO:0000256" key="3">
    <source>
        <dbReference type="ARBA" id="ARBA00022723"/>
    </source>
</evidence>
<keyword evidence="10" id="KW-0539">Nucleus</keyword>
<sequence length="570" mass="62980">MANCMIFHTQIASIMEVLANAAVAEICKLVDDDYAVFRLEITQSQKENRTLRRKLQLHELKVSRERAEKTARERVLASSVKILDRYRGMARGEGHLTRGHRSFVKPAGHNTGRDDQPITVDEGRGTSTQHVIVIESADAEAAGPGVKLERSEGEEDPQHSRDIQSGEAAGVASPVATEDLTAPQPRSQRCITEEEEGPEVLLVKEEGCEEDLANPEGTMVMEDNQTTPPPEPTEEPAEHHRTTYSLTESVDMEVGKPDLLLVKEETVEDGPESIDLLSGLKMGEQGGWQEANRGDWVAILDSQTQTGATKGPGDNITEQARTRGDIVEVSGWDSVLNYGLGNNTVNQKQTVEHKTTTELSLHDNRLAETRARCRFGLRGRGGVRMRTDTDSAINAPSCSYSCDSERLMVPQVNPLTGAAFSLPSIGSINWNMDPATTQTLPGLRPPPHSLLMLNQTSDNVSASTLNGYTSPLTNDSSREAIIRSGGREKRFPCSFCGKAFSFPKQMEIHQRMHTGEKPFGCHLCRASFSQSSNLKRHQRVHTGEKPYSCPQCEKRFSRQHDLKMHLKVHT</sequence>
<reference evidence="15" key="2">
    <citation type="submission" date="2025-08" db="UniProtKB">
        <authorList>
            <consortium name="Ensembl"/>
        </authorList>
    </citation>
    <scope>IDENTIFICATION</scope>
</reference>
<keyword evidence="9" id="KW-0804">Transcription</keyword>
<evidence type="ECO:0000256" key="4">
    <source>
        <dbReference type="ARBA" id="ARBA00022737"/>
    </source>
</evidence>
<evidence type="ECO:0000256" key="7">
    <source>
        <dbReference type="ARBA" id="ARBA00023015"/>
    </source>
</evidence>
<evidence type="ECO:0000256" key="2">
    <source>
        <dbReference type="ARBA" id="ARBA00006991"/>
    </source>
</evidence>
<accession>A0AAZ3P711</accession>
<dbReference type="PANTHER" id="PTHR23235">
    <property type="entry name" value="KRUEPPEL-LIKE TRANSCRIPTION FACTOR"/>
    <property type="match status" value="1"/>
</dbReference>
<dbReference type="AlphaFoldDB" id="A0AAZ3P711"/>
<dbReference type="Pfam" id="PF13465">
    <property type="entry name" value="zf-H2C2_2"/>
    <property type="match status" value="1"/>
</dbReference>
<keyword evidence="3" id="KW-0479">Metal-binding</keyword>
<keyword evidence="6" id="KW-0862">Zinc</keyword>
<feature type="domain" description="C2H2-type" evidence="14">
    <location>
        <begin position="519"/>
        <end position="546"/>
    </location>
</feature>
<gene>
    <name evidence="15" type="primary">SUSD5</name>
</gene>
<dbReference type="Pfam" id="PF00096">
    <property type="entry name" value="zf-C2H2"/>
    <property type="match status" value="1"/>
</dbReference>
<dbReference type="SUPFAM" id="SSF57667">
    <property type="entry name" value="beta-beta-alpha zinc fingers"/>
    <property type="match status" value="2"/>
</dbReference>
<dbReference type="Proteomes" id="UP000694402">
    <property type="component" value="Unassembled WGS sequence"/>
</dbReference>
<evidence type="ECO:0000256" key="12">
    <source>
        <dbReference type="SAM" id="Coils"/>
    </source>
</evidence>
<organism evidence="15 16">
    <name type="scientific">Oncorhynchus tshawytscha</name>
    <name type="common">Chinook salmon</name>
    <name type="synonym">Salmo tshawytscha</name>
    <dbReference type="NCBI Taxonomy" id="74940"/>
    <lineage>
        <taxon>Eukaryota</taxon>
        <taxon>Metazoa</taxon>
        <taxon>Chordata</taxon>
        <taxon>Craniata</taxon>
        <taxon>Vertebrata</taxon>
        <taxon>Euteleostomi</taxon>
        <taxon>Actinopterygii</taxon>
        <taxon>Neopterygii</taxon>
        <taxon>Teleostei</taxon>
        <taxon>Protacanthopterygii</taxon>
        <taxon>Salmoniformes</taxon>
        <taxon>Salmonidae</taxon>
        <taxon>Salmoninae</taxon>
        <taxon>Oncorhynchus</taxon>
    </lineage>
</organism>
<evidence type="ECO:0000256" key="9">
    <source>
        <dbReference type="ARBA" id="ARBA00023163"/>
    </source>
</evidence>
<feature type="domain" description="C2H2-type" evidence="14">
    <location>
        <begin position="491"/>
        <end position="518"/>
    </location>
</feature>
<proteinExistence type="inferred from homology"/>
<feature type="coiled-coil region" evidence="12">
    <location>
        <begin position="41"/>
        <end position="68"/>
    </location>
</feature>
<dbReference type="InterPro" id="IPR013087">
    <property type="entry name" value="Znf_C2H2_type"/>
</dbReference>
<dbReference type="PROSITE" id="PS50157">
    <property type="entry name" value="ZINC_FINGER_C2H2_2"/>
    <property type="match status" value="3"/>
</dbReference>
<keyword evidence="16" id="KW-1185">Reference proteome</keyword>
<dbReference type="FunFam" id="3.30.160.60:FF:000193">
    <property type="entry name" value="Zinc finger protein 300"/>
    <property type="match status" value="1"/>
</dbReference>
<dbReference type="GO" id="GO:0000981">
    <property type="term" value="F:DNA-binding transcription factor activity, RNA polymerase II-specific"/>
    <property type="evidence" value="ECO:0007669"/>
    <property type="project" value="TreeGrafter"/>
</dbReference>
<dbReference type="FunFam" id="3.30.160.60:FF:002343">
    <property type="entry name" value="Zinc finger protein 33A"/>
    <property type="match status" value="1"/>
</dbReference>
<evidence type="ECO:0000259" key="14">
    <source>
        <dbReference type="PROSITE" id="PS50157"/>
    </source>
</evidence>
<evidence type="ECO:0000256" key="13">
    <source>
        <dbReference type="SAM" id="MobiDB-lite"/>
    </source>
</evidence>
<keyword evidence="8" id="KW-0238">DNA-binding</keyword>
<evidence type="ECO:0000256" key="1">
    <source>
        <dbReference type="ARBA" id="ARBA00004123"/>
    </source>
</evidence>
<feature type="region of interest" description="Disordered" evidence="13">
    <location>
        <begin position="219"/>
        <end position="242"/>
    </location>
</feature>
<evidence type="ECO:0000256" key="10">
    <source>
        <dbReference type="ARBA" id="ARBA00023242"/>
    </source>
</evidence>
<feature type="compositionally biased region" description="Basic and acidic residues" evidence="13">
    <location>
        <begin position="111"/>
        <end position="123"/>
    </location>
</feature>
<feature type="domain" description="C2H2-type" evidence="14">
    <location>
        <begin position="547"/>
        <end position="570"/>
    </location>
</feature>
<comment type="similarity">
    <text evidence="2">Belongs to the krueppel C2H2-type zinc-finger protein family.</text>
</comment>
<dbReference type="GeneTree" id="ENSGT01140000283180"/>
<comment type="subcellular location">
    <subcellularLocation>
        <location evidence="1">Nucleus</location>
    </subcellularLocation>
</comment>
<name>A0AAZ3P711_ONCTS</name>
<dbReference type="InterPro" id="IPR036236">
    <property type="entry name" value="Znf_C2H2_sf"/>
</dbReference>
<dbReference type="PANTHER" id="PTHR23235:SF142">
    <property type="entry name" value="ZINC FINGER PROTEIN 384"/>
    <property type="match status" value="1"/>
</dbReference>
<dbReference type="Gene3D" id="3.30.160.60">
    <property type="entry name" value="Classic Zinc Finger"/>
    <property type="match status" value="3"/>
</dbReference>
<dbReference type="GO" id="GO:0005634">
    <property type="term" value="C:nucleus"/>
    <property type="evidence" value="ECO:0007669"/>
    <property type="project" value="UniProtKB-SubCell"/>
</dbReference>
<protein>
    <recommendedName>
        <fullName evidence="14">C2H2-type domain-containing protein</fullName>
    </recommendedName>
</protein>
<evidence type="ECO:0000256" key="11">
    <source>
        <dbReference type="PROSITE-ProRule" id="PRU00042"/>
    </source>
</evidence>
<reference evidence="16" key="1">
    <citation type="journal article" date="2018" name="PLoS ONE">
        <title>Chinook salmon (Oncorhynchus tshawytscha) genome and transcriptome.</title>
        <authorList>
            <person name="Christensen K.A."/>
            <person name="Leong J.S."/>
            <person name="Sakhrani D."/>
            <person name="Biagi C.A."/>
            <person name="Minkley D.R."/>
            <person name="Withler R.E."/>
            <person name="Rondeau E.B."/>
            <person name="Koop B.F."/>
            <person name="Devlin R.H."/>
        </authorList>
    </citation>
    <scope>NUCLEOTIDE SEQUENCE [LARGE SCALE GENOMIC DNA]</scope>
</reference>
<evidence type="ECO:0000313" key="16">
    <source>
        <dbReference type="Proteomes" id="UP000694402"/>
    </source>
</evidence>
<keyword evidence="12" id="KW-0175">Coiled coil</keyword>
<keyword evidence="7" id="KW-0805">Transcription regulation</keyword>
<keyword evidence="5 11" id="KW-0863">Zinc-finger</keyword>
<dbReference type="Ensembl" id="ENSOTST00005183591.1">
    <property type="protein sequence ID" value="ENSOTSP00005112487.1"/>
    <property type="gene ID" value="ENSOTSG00005061727.1"/>
</dbReference>
<dbReference type="FunFam" id="3.30.160.60:FF:001480">
    <property type="entry name" value="Si:cabz01071911.3"/>
    <property type="match status" value="1"/>
</dbReference>
<keyword evidence="4" id="KW-0677">Repeat</keyword>
<evidence type="ECO:0000256" key="5">
    <source>
        <dbReference type="ARBA" id="ARBA00022771"/>
    </source>
</evidence>
<feature type="region of interest" description="Disordered" evidence="13">
    <location>
        <begin position="100"/>
        <end position="123"/>
    </location>
</feature>
<feature type="region of interest" description="Disordered" evidence="13">
    <location>
        <begin position="137"/>
        <end position="194"/>
    </location>
</feature>
<dbReference type="GO" id="GO:0000978">
    <property type="term" value="F:RNA polymerase II cis-regulatory region sequence-specific DNA binding"/>
    <property type="evidence" value="ECO:0007669"/>
    <property type="project" value="TreeGrafter"/>
</dbReference>
<evidence type="ECO:0000256" key="6">
    <source>
        <dbReference type="ARBA" id="ARBA00022833"/>
    </source>
</evidence>
<feature type="compositionally biased region" description="Basic and acidic residues" evidence="13">
    <location>
        <begin position="147"/>
        <end position="164"/>
    </location>
</feature>
<dbReference type="PROSITE" id="PS00028">
    <property type="entry name" value="ZINC_FINGER_C2H2_1"/>
    <property type="match status" value="3"/>
</dbReference>
<evidence type="ECO:0000313" key="15">
    <source>
        <dbReference type="Ensembl" id="ENSOTSP00005112487.1"/>
    </source>
</evidence>
<evidence type="ECO:0000256" key="8">
    <source>
        <dbReference type="ARBA" id="ARBA00023125"/>
    </source>
</evidence>
<dbReference type="SMART" id="SM00355">
    <property type="entry name" value="ZnF_C2H2"/>
    <property type="match status" value="3"/>
</dbReference>
<dbReference type="GO" id="GO:0008270">
    <property type="term" value="F:zinc ion binding"/>
    <property type="evidence" value="ECO:0007669"/>
    <property type="project" value="UniProtKB-KW"/>
</dbReference>
<reference evidence="15" key="3">
    <citation type="submission" date="2025-09" db="UniProtKB">
        <authorList>
            <consortium name="Ensembl"/>
        </authorList>
    </citation>
    <scope>IDENTIFICATION</scope>
</reference>